<evidence type="ECO:0000313" key="2">
    <source>
        <dbReference type="Proteomes" id="UP000053144"/>
    </source>
</evidence>
<dbReference type="EMBL" id="CM003377">
    <property type="protein sequence ID" value="KOM47784.1"/>
    <property type="molecule type" value="Genomic_DNA"/>
</dbReference>
<reference evidence="2" key="1">
    <citation type="journal article" date="2015" name="Proc. Natl. Acad. Sci. U.S.A.">
        <title>Genome sequencing of adzuki bean (Vigna angularis) provides insight into high starch and low fat accumulation and domestication.</title>
        <authorList>
            <person name="Yang K."/>
            <person name="Tian Z."/>
            <person name="Chen C."/>
            <person name="Luo L."/>
            <person name="Zhao B."/>
            <person name="Wang Z."/>
            <person name="Yu L."/>
            <person name="Li Y."/>
            <person name="Sun Y."/>
            <person name="Li W."/>
            <person name="Chen Y."/>
            <person name="Li Y."/>
            <person name="Zhang Y."/>
            <person name="Ai D."/>
            <person name="Zhao J."/>
            <person name="Shang C."/>
            <person name="Ma Y."/>
            <person name="Wu B."/>
            <person name="Wang M."/>
            <person name="Gao L."/>
            <person name="Sun D."/>
            <person name="Zhang P."/>
            <person name="Guo F."/>
            <person name="Wang W."/>
            <person name="Li Y."/>
            <person name="Wang J."/>
            <person name="Varshney R.K."/>
            <person name="Wang J."/>
            <person name="Ling H.Q."/>
            <person name="Wan P."/>
        </authorList>
    </citation>
    <scope>NUCLEOTIDE SEQUENCE</scope>
    <source>
        <strain evidence="2">cv. Jingnong 6</strain>
    </source>
</reference>
<gene>
    <name evidence="1" type="ORF">LR48_Vigan07g148800</name>
</gene>
<sequence>MTVDEIEDQNEETGLWVRPTQMTSFTKGWTFGFVHVNEEFHQRIKWSLPTSQLLVQRPDPRPASHAHSPSDQLLAQRAILCRLASHHSPSELTPLAQRAVSPSEWRLLAQRKITYNPSL</sequence>
<dbReference type="AlphaFoldDB" id="A0A0L9UZ03"/>
<proteinExistence type="predicted"/>
<name>A0A0L9UZ03_PHAAN</name>
<dbReference type="Gramene" id="KOM47784">
    <property type="protein sequence ID" value="KOM47784"/>
    <property type="gene ID" value="LR48_Vigan07g148800"/>
</dbReference>
<organism evidence="1 2">
    <name type="scientific">Phaseolus angularis</name>
    <name type="common">Azuki bean</name>
    <name type="synonym">Vigna angularis</name>
    <dbReference type="NCBI Taxonomy" id="3914"/>
    <lineage>
        <taxon>Eukaryota</taxon>
        <taxon>Viridiplantae</taxon>
        <taxon>Streptophyta</taxon>
        <taxon>Embryophyta</taxon>
        <taxon>Tracheophyta</taxon>
        <taxon>Spermatophyta</taxon>
        <taxon>Magnoliopsida</taxon>
        <taxon>eudicotyledons</taxon>
        <taxon>Gunneridae</taxon>
        <taxon>Pentapetalae</taxon>
        <taxon>rosids</taxon>
        <taxon>fabids</taxon>
        <taxon>Fabales</taxon>
        <taxon>Fabaceae</taxon>
        <taxon>Papilionoideae</taxon>
        <taxon>50 kb inversion clade</taxon>
        <taxon>NPAAA clade</taxon>
        <taxon>indigoferoid/millettioid clade</taxon>
        <taxon>Phaseoleae</taxon>
        <taxon>Vigna</taxon>
    </lineage>
</organism>
<protein>
    <submittedName>
        <fullName evidence="1">Uncharacterized protein</fullName>
    </submittedName>
</protein>
<dbReference type="Proteomes" id="UP000053144">
    <property type="component" value="Chromosome 7"/>
</dbReference>
<evidence type="ECO:0000313" key="1">
    <source>
        <dbReference type="EMBL" id="KOM47784.1"/>
    </source>
</evidence>
<accession>A0A0L9UZ03</accession>